<dbReference type="Pfam" id="PF00072">
    <property type="entry name" value="Response_reg"/>
    <property type="match status" value="1"/>
</dbReference>
<reference evidence="5 6" key="1">
    <citation type="submission" date="2018-08" db="EMBL/GenBank/DDBJ databases">
        <title>Fibrisoma montanum sp. nov., isolated from Danxia mountain soil.</title>
        <authorList>
            <person name="Huang Y."/>
        </authorList>
    </citation>
    <scope>NUCLEOTIDE SEQUENCE [LARGE SCALE GENOMIC DNA]</scope>
    <source>
        <strain evidence="5 6">HYT19</strain>
    </source>
</reference>
<evidence type="ECO:0000259" key="3">
    <source>
        <dbReference type="PROSITE" id="PS50110"/>
    </source>
</evidence>
<dbReference type="PROSITE" id="PS50930">
    <property type="entry name" value="HTH_LYTTR"/>
    <property type="match status" value="1"/>
</dbReference>
<dbReference type="AlphaFoldDB" id="A0A418MEJ5"/>
<dbReference type="Gene3D" id="2.40.50.1020">
    <property type="entry name" value="LytTr DNA-binding domain"/>
    <property type="match status" value="1"/>
</dbReference>
<dbReference type="Gene3D" id="3.40.50.2300">
    <property type="match status" value="1"/>
</dbReference>
<dbReference type="SMART" id="SM00448">
    <property type="entry name" value="REC"/>
    <property type="match status" value="1"/>
</dbReference>
<dbReference type="PROSITE" id="PS50110">
    <property type="entry name" value="RESPONSE_REGULATORY"/>
    <property type="match status" value="1"/>
</dbReference>
<evidence type="ECO:0000256" key="2">
    <source>
        <dbReference type="PROSITE-ProRule" id="PRU00169"/>
    </source>
</evidence>
<dbReference type="InterPro" id="IPR050595">
    <property type="entry name" value="Bact_response_regulator"/>
</dbReference>
<dbReference type="InterPro" id="IPR007492">
    <property type="entry name" value="LytTR_DNA-bd_dom"/>
</dbReference>
<feature type="modified residue" description="4-aspartylphosphate" evidence="2">
    <location>
        <position position="55"/>
    </location>
</feature>
<dbReference type="SMART" id="SM00850">
    <property type="entry name" value="LytTR"/>
    <property type="match status" value="1"/>
</dbReference>
<evidence type="ECO:0000313" key="5">
    <source>
        <dbReference type="EMBL" id="RIV25211.1"/>
    </source>
</evidence>
<dbReference type="InterPro" id="IPR001789">
    <property type="entry name" value="Sig_transdc_resp-reg_receiver"/>
</dbReference>
<name>A0A418MEJ5_9BACT</name>
<evidence type="ECO:0000256" key="1">
    <source>
        <dbReference type="ARBA" id="ARBA00022553"/>
    </source>
</evidence>
<dbReference type="EMBL" id="QXED01000002">
    <property type="protein sequence ID" value="RIV25211.1"/>
    <property type="molecule type" value="Genomic_DNA"/>
</dbReference>
<dbReference type="SUPFAM" id="SSF52172">
    <property type="entry name" value="CheY-like"/>
    <property type="match status" value="1"/>
</dbReference>
<dbReference type="RefSeq" id="WP_119667097.1">
    <property type="nucleotide sequence ID" value="NZ_QXED01000002.1"/>
</dbReference>
<feature type="domain" description="HTH LytTR-type" evidence="4">
    <location>
        <begin position="172"/>
        <end position="260"/>
    </location>
</feature>
<organism evidence="5 6">
    <name type="scientific">Fibrisoma montanum</name>
    <dbReference type="NCBI Taxonomy" id="2305895"/>
    <lineage>
        <taxon>Bacteria</taxon>
        <taxon>Pseudomonadati</taxon>
        <taxon>Bacteroidota</taxon>
        <taxon>Cytophagia</taxon>
        <taxon>Cytophagales</taxon>
        <taxon>Spirosomataceae</taxon>
        <taxon>Fibrisoma</taxon>
    </lineage>
</organism>
<evidence type="ECO:0000259" key="4">
    <source>
        <dbReference type="PROSITE" id="PS50930"/>
    </source>
</evidence>
<accession>A0A418MEJ5</accession>
<keyword evidence="1 2" id="KW-0597">Phosphoprotein</keyword>
<feature type="domain" description="Response regulatory" evidence="3">
    <location>
        <begin position="5"/>
        <end position="120"/>
    </location>
</feature>
<proteinExistence type="predicted"/>
<sequence length="261" mass="29798">MDPINILIVEDEAILRMDLSQRLSQMGYQVVAVADNGPRALALYQEHSIDLALLDIHILGEWDGIETARRMRQIRPIPVIFLTGLTDNDTFARARTVSPAAYISKPFNDFSLRSAIDLAVQNFALPPATDESATESTADHTLPEGAEPIGKGELILHTREYVFIKQNYRFTKFRIDDVLYLHSEGNYTDIITKESKYTLRLVLGKVLEKLQTPDIVRTHRSYAVNLRHVDSFSEHEIYIRSHCIPVGRSYRGEFMKGFEFK</sequence>
<dbReference type="GO" id="GO:0000160">
    <property type="term" value="P:phosphorelay signal transduction system"/>
    <property type="evidence" value="ECO:0007669"/>
    <property type="project" value="InterPro"/>
</dbReference>
<dbReference type="OrthoDB" id="1646880at2"/>
<dbReference type="PANTHER" id="PTHR44591">
    <property type="entry name" value="STRESS RESPONSE REGULATOR PROTEIN 1"/>
    <property type="match status" value="1"/>
</dbReference>
<dbReference type="Proteomes" id="UP000283523">
    <property type="component" value="Unassembled WGS sequence"/>
</dbReference>
<keyword evidence="6" id="KW-1185">Reference proteome</keyword>
<comment type="caution">
    <text evidence="5">The sequence shown here is derived from an EMBL/GenBank/DDBJ whole genome shotgun (WGS) entry which is preliminary data.</text>
</comment>
<protein>
    <submittedName>
        <fullName evidence="5">Response regulator</fullName>
    </submittedName>
</protein>
<evidence type="ECO:0000313" key="6">
    <source>
        <dbReference type="Proteomes" id="UP000283523"/>
    </source>
</evidence>
<dbReference type="PANTHER" id="PTHR44591:SF3">
    <property type="entry name" value="RESPONSE REGULATORY DOMAIN-CONTAINING PROTEIN"/>
    <property type="match status" value="1"/>
</dbReference>
<dbReference type="GO" id="GO:0003677">
    <property type="term" value="F:DNA binding"/>
    <property type="evidence" value="ECO:0007669"/>
    <property type="project" value="InterPro"/>
</dbReference>
<gene>
    <name evidence="5" type="ORF">DYU11_07830</name>
</gene>
<dbReference type="CDD" id="cd17534">
    <property type="entry name" value="REC_DC-like"/>
    <property type="match status" value="1"/>
</dbReference>
<dbReference type="Pfam" id="PF04397">
    <property type="entry name" value="LytTR"/>
    <property type="match status" value="1"/>
</dbReference>
<dbReference type="InterPro" id="IPR011006">
    <property type="entry name" value="CheY-like_superfamily"/>
</dbReference>